<protein>
    <submittedName>
        <fullName evidence="1">Uncharacterized protein</fullName>
    </submittedName>
</protein>
<reference evidence="1 2" key="1">
    <citation type="journal article" date="2014" name="Agronomy (Basel)">
        <title>A Draft Genome Sequence for Ensete ventricosum, the Drought-Tolerant Tree Against Hunger.</title>
        <authorList>
            <person name="Harrison J."/>
            <person name="Moore K.A."/>
            <person name="Paszkiewicz K."/>
            <person name="Jones T."/>
            <person name="Grant M."/>
            <person name="Ambacheew D."/>
            <person name="Muzemil S."/>
            <person name="Studholme D.J."/>
        </authorList>
    </citation>
    <scope>NUCLEOTIDE SEQUENCE [LARGE SCALE GENOMIC DNA]</scope>
</reference>
<gene>
    <name evidence="1" type="ORF">B296_00054147</name>
</gene>
<dbReference type="AlphaFoldDB" id="A0A426Y536"/>
<name>A0A426Y536_ENSVE</name>
<dbReference type="Gene3D" id="3.40.50.300">
    <property type="entry name" value="P-loop containing nucleotide triphosphate hydrolases"/>
    <property type="match status" value="1"/>
</dbReference>
<feature type="non-terminal residue" evidence="1">
    <location>
        <position position="1"/>
    </location>
</feature>
<proteinExistence type="predicted"/>
<dbReference type="InterPro" id="IPR027417">
    <property type="entry name" value="P-loop_NTPase"/>
</dbReference>
<evidence type="ECO:0000313" key="1">
    <source>
        <dbReference type="EMBL" id="RRT46866.1"/>
    </source>
</evidence>
<accession>A0A426Y536</accession>
<dbReference type="EMBL" id="AMZH03014902">
    <property type="protein sequence ID" value="RRT46866.1"/>
    <property type="molecule type" value="Genomic_DNA"/>
</dbReference>
<sequence>TLACDGSFACDGKSEPSWPRTGKPYRTAHRKIPSLPRVSVEIKKNPSGKYPPFISTATVLRRRRPGSARVRPPLCPHNMMRRGLGFGLASLLRPGRFAATPLGRKVGALSFLFRRSISSTGGDVSARCCYRGQRGFCGYAVEQFSDDEYECEFGSHKDSPEGVKMLNFRNSLPAYKEKDRLLSAIARNQFSTNQLALRARDSLASWTPDCIGFNLIEAVLCHICRKERPGAALVFMTGWDDISCLRDQLRAHPLLGDPNRVLVLTCHGSMATSEQVSLAMFAISTFTARYGQYMLVRQVAGTWTARYRAVPPKIDRRRLIEGRNRPSTVD</sequence>
<evidence type="ECO:0000313" key="2">
    <source>
        <dbReference type="Proteomes" id="UP000287651"/>
    </source>
</evidence>
<comment type="caution">
    <text evidence="1">The sequence shown here is derived from an EMBL/GenBank/DDBJ whole genome shotgun (WGS) entry which is preliminary data.</text>
</comment>
<dbReference type="Proteomes" id="UP000287651">
    <property type="component" value="Unassembled WGS sequence"/>
</dbReference>
<organism evidence="1 2">
    <name type="scientific">Ensete ventricosum</name>
    <name type="common">Abyssinian banana</name>
    <name type="synonym">Musa ensete</name>
    <dbReference type="NCBI Taxonomy" id="4639"/>
    <lineage>
        <taxon>Eukaryota</taxon>
        <taxon>Viridiplantae</taxon>
        <taxon>Streptophyta</taxon>
        <taxon>Embryophyta</taxon>
        <taxon>Tracheophyta</taxon>
        <taxon>Spermatophyta</taxon>
        <taxon>Magnoliopsida</taxon>
        <taxon>Liliopsida</taxon>
        <taxon>Zingiberales</taxon>
        <taxon>Musaceae</taxon>
        <taxon>Ensete</taxon>
    </lineage>
</organism>